<comment type="catalytic activity">
    <reaction evidence="1">
        <text>ATP + protein L-histidine = ADP + protein N-phospho-L-histidine.</text>
        <dbReference type="EC" id="2.7.13.3"/>
    </reaction>
</comment>
<dbReference type="AlphaFoldDB" id="A0A9E2NUF7"/>
<dbReference type="SMART" id="SM00387">
    <property type="entry name" value="HATPase_c"/>
    <property type="match status" value="1"/>
</dbReference>
<evidence type="ECO:0000256" key="4">
    <source>
        <dbReference type="ARBA" id="ARBA00022679"/>
    </source>
</evidence>
<protein>
    <recommendedName>
        <fullName evidence="2">histidine kinase</fullName>
        <ecNumber evidence="2">2.7.13.3</ecNumber>
    </recommendedName>
</protein>
<evidence type="ECO:0000259" key="10">
    <source>
        <dbReference type="SMART" id="SM00387"/>
    </source>
</evidence>
<accession>A0A9E2NUF7</accession>
<feature type="transmembrane region" description="Helical" evidence="9">
    <location>
        <begin position="180"/>
        <end position="204"/>
    </location>
</feature>
<feature type="transmembrane region" description="Helical" evidence="9">
    <location>
        <begin position="134"/>
        <end position="154"/>
    </location>
</feature>
<dbReference type="CDD" id="cd16917">
    <property type="entry name" value="HATPase_UhpB-NarQ-NarX-like"/>
    <property type="match status" value="1"/>
</dbReference>
<comment type="caution">
    <text evidence="11">The sequence shown here is derived from an EMBL/GenBank/DDBJ whole genome shotgun (WGS) entry which is preliminary data.</text>
</comment>
<evidence type="ECO:0000256" key="8">
    <source>
        <dbReference type="ARBA" id="ARBA00023012"/>
    </source>
</evidence>
<evidence type="ECO:0000256" key="6">
    <source>
        <dbReference type="ARBA" id="ARBA00022777"/>
    </source>
</evidence>
<dbReference type="InterPro" id="IPR003594">
    <property type="entry name" value="HATPase_dom"/>
</dbReference>
<evidence type="ECO:0000256" key="7">
    <source>
        <dbReference type="ARBA" id="ARBA00022840"/>
    </source>
</evidence>
<feature type="transmembrane region" description="Helical" evidence="9">
    <location>
        <begin position="12"/>
        <end position="35"/>
    </location>
</feature>
<keyword evidence="9" id="KW-1133">Transmembrane helix</keyword>
<dbReference type="Proteomes" id="UP000823844">
    <property type="component" value="Unassembled WGS sequence"/>
</dbReference>
<feature type="domain" description="Histidine kinase/HSP90-like ATPase" evidence="10">
    <location>
        <begin position="345"/>
        <end position="433"/>
    </location>
</feature>
<organism evidence="11 12">
    <name type="scientific">Candidatus Lactobacillus pullistercoris</name>
    <dbReference type="NCBI Taxonomy" id="2838636"/>
    <lineage>
        <taxon>Bacteria</taxon>
        <taxon>Bacillati</taxon>
        <taxon>Bacillota</taxon>
        <taxon>Bacilli</taxon>
        <taxon>Lactobacillales</taxon>
        <taxon>Lactobacillaceae</taxon>
        <taxon>Lactobacillus</taxon>
    </lineage>
</organism>
<dbReference type="GO" id="GO:0000155">
    <property type="term" value="F:phosphorelay sensor kinase activity"/>
    <property type="evidence" value="ECO:0007669"/>
    <property type="project" value="InterPro"/>
</dbReference>
<name>A0A9E2NUF7_9LACO</name>
<dbReference type="SUPFAM" id="SSF55874">
    <property type="entry name" value="ATPase domain of HSP90 chaperone/DNA topoisomerase II/histidine kinase"/>
    <property type="match status" value="1"/>
</dbReference>
<reference evidence="11" key="2">
    <citation type="submission" date="2021-04" db="EMBL/GenBank/DDBJ databases">
        <authorList>
            <person name="Gilroy R."/>
        </authorList>
    </citation>
    <scope>NUCLEOTIDE SEQUENCE</scope>
    <source>
        <strain evidence="11">F6-686</strain>
    </source>
</reference>
<evidence type="ECO:0000256" key="9">
    <source>
        <dbReference type="SAM" id="Phobius"/>
    </source>
</evidence>
<feature type="transmembrane region" description="Helical" evidence="9">
    <location>
        <begin position="110"/>
        <end position="127"/>
    </location>
</feature>
<dbReference type="EC" id="2.7.13.3" evidence="2"/>
<evidence type="ECO:0000256" key="1">
    <source>
        <dbReference type="ARBA" id="ARBA00000085"/>
    </source>
</evidence>
<keyword evidence="6 11" id="KW-0418">Kinase</keyword>
<dbReference type="InterPro" id="IPR050482">
    <property type="entry name" value="Sensor_HK_TwoCompSys"/>
</dbReference>
<dbReference type="PANTHER" id="PTHR24421">
    <property type="entry name" value="NITRATE/NITRITE SENSOR PROTEIN NARX-RELATED"/>
    <property type="match status" value="1"/>
</dbReference>
<dbReference type="InterPro" id="IPR011712">
    <property type="entry name" value="Sig_transdc_His_kin_sub3_dim/P"/>
</dbReference>
<evidence type="ECO:0000313" key="12">
    <source>
        <dbReference type="Proteomes" id="UP000823844"/>
    </source>
</evidence>
<keyword evidence="7" id="KW-0067">ATP-binding</keyword>
<dbReference type="GO" id="GO:0046983">
    <property type="term" value="F:protein dimerization activity"/>
    <property type="evidence" value="ECO:0007669"/>
    <property type="project" value="InterPro"/>
</dbReference>
<dbReference type="Gene3D" id="3.30.565.10">
    <property type="entry name" value="Histidine kinase-like ATPase, C-terminal domain"/>
    <property type="match status" value="1"/>
</dbReference>
<evidence type="ECO:0000256" key="5">
    <source>
        <dbReference type="ARBA" id="ARBA00022741"/>
    </source>
</evidence>
<dbReference type="PANTHER" id="PTHR24421:SF10">
    <property type="entry name" value="NITRATE_NITRITE SENSOR PROTEIN NARQ"/>
    <property type="match status" value="1"/>
</dbReference>
<keyword evidence="9" id="KW-0472">Membrane</keyword>
<dbReference type="GO" id="GO:0016020">
    <property type="term" value="C:membrane"/>
    <property type="evidence" value="ECO:0007669"/>
    <property type="project" value="InterPro"/>
</dbReference>
<evidence type="ECO:0000256" key="2">
    <source>
        <dbReference type="ARBA" id="ARBA00012438"/>
    </source>
</evidence>
<reference evidence="11" key="1">
    <citation type="journal article" date="2021" name="PeerJ">
        <title>Extensive microbial diversity within the chicken gut microbiome revealed by metagenomics and culture.</title>
        <authorList>
            <person name="Gilroy R."/>
            <person name="Ravi A."/>
            <person name="Getino M."/>
            <person name="Pursley I."/>
            <person name="Horton D.L."/>
            <person name="Alikhan N.F."/>
            <person name="Baker D."/>
            <person name="Gharbi K."/>
            <person name="Hall N."/>
            <person name="Watson M."/>
            <person name="Adriaenssens E.M."/>
            <person name="Foster-Nyarko E."/>
            <person name="Jarju S."/>
            <person name="Secka A."/>
            <person name="Antonio M."/>
            <person name="Oren A."/>
            <person name="Chaudhuri R.R."/>
            <person name="La Ragione R."/>
            <person name="Hildebrand F."/>
            <person name="Pallen M.J."/>
        </authorList>
    </citation>
    <scope>NUCLEOTIDE SEQUENCE</scope>
    <source>
        <strain evidence="11">F6-686</strain>
    </source>
</reference>
<dbReference type="Pfam" id="PF07730">
    <property type="entry name" value="HisKA_3"/>
    <property type="match status" value="1"/>
</dbReference>
<keyword evidence="8" id="KW-0902">Two-component regulatory system</keyword>
<evidence type="ECO:0000256" key="3">
    <source>
        <dbReference type="ARBA" id="ARBA00022553"/>
    </source>
</evidence>
<keyword evidence="5" id="KW-0547">Nucleotide-binding</keyword>
<dbReference type="GO" id="GO:0005524">
    <property type="term" value="F:ATP binding"/>
    <property type="evidence" value="ECO:0007669"/>
    <property type="project" value="UniProtKB-KW"/>
</dbReference>
<dbReference type="Gene3D" id="1.20.5.1930">
    <property type="match status" value="1"/>
</dbReference>
<proteinExistence type="predicted"/>
<feature type="transmembrane region" description="Helical" evidence="9">
    <location>
        <begin position="57"/>
        <end position="75"/>
    </location>
</feature>
<keyword evidence="9" id="KW-0812">Transmembrane</keyword>
<keyword evidence="4" id="KW-0808">Transferase</keyword>
<dbReference type="Pfam" id="PF02518">
    <property type="entry name" value="HATPase_c"/>
    <property type="match status" value="1"/>
</dbReference>
<keyword evidence="3" id="KW-0597">Phosphoprotein</keyword>
<evidence type="ECO:0000313" key="11">
    <source>
        <dbReference type="EMBL" id="MBU3829070.1"/>
    </source>
</evidence>
<sequence length="437" mass="50226">MTLKKLTKYSSLMLWANFIAVYLIACEFLFISQYVSKNQLNYQLITKLDQIPQSPNIVFWQCIASTLILITIITIRHNIDLPRRINNLFILLEFISALTIYFAVRMNYNGIFLLVFVDFFLTNEDLPSIFHYHYWIIVGIALVMIFSISSYSFLGNIFHMPSLDTYIDCLPNKTSTLVNFLNSFFSAFNLILFIWISLEYSLLISQREQRIKSKLSTMSKSNRELKNYAALSEKIAQDRERKRIARDIHDTVGHALTGIAAGIDAVMVLIDINPEAAKKQLKKVSVAVKQGLVDIRKTLNKIRPDALENYTLEASLKKMIKEYSDLSHLKIDFTYNWGEVDFEKTTELVIFRVIEESVTNALRHGHATRVKIDCALTSNSYEIAISNNGETIHKVKPGYGLTQMKERLAVINGKLKITSEPIFTITINIPRKEENHD</sequence>
<gene>
    <name evidence="11" type="ORF">H9806_08150</name>
</gene>
<dbReference type="InterPro" id="IPR036890">
    <property type="entry name" value="HATPase_C_sf"/>
</dbReference>
<dbReference type="EMBL" id="JAHLFT010000104">
    <property type="protein sequence ID" value="MBU3829070.1"/>
    <property type="molecule type" value="Genomic_DNA"/>
</dbReference>